<feature type="signal peptide" evidence="13">
    <location>
        <begin position="1"/>
        <end position="25"/>
    </location>
</feature>
<keyword evidence="10" id="KW-0624">Polysaccharide degradation</keyword>
<dbReference type="InterPro" id="IPR002044">
    <property type="entry name" value="CBM20"/>
</dbReference>
<dbReference type="CDD" id="cd05808">
    <property type="entry name" value="CBM20_alpha_amylase"/>
    <property type="match status" value="1"/>
</dbReference>
<dbReference type="InterPro" id="IPR017853">
    <property type="entry name" value="GH"/>
</dbReference>
<dbReference type="SMART" id="SM00642">
    <property type="entry name" value="Aamy"/>
    <property type="match status" value="1"/>
</dbReference>
<dbReference type="Pfam" id="PF00686">
    <property type="entry name" value="CBM_20"/>
    <property type="match status" value="1"/>
</dbReference>
<dbReference type="InterPro" id="IPR006047">
    <property type="entry name" value="GH13_cat_dom"/>
</dbReference>
<keyword evidence="16" id="KW-1185">Reference proteome</keyword>
<dbReference type="STRING" id="765440.A0A0C3GFG2"/>
<evidence type="ECO:0000256" key="12">
    <source>
        <dbReference type="RuleBase" id="RU361134"/>
    </source>
</evidence>
<dbReference type="InParanoid" id="A0A0C3GFG2"/>
<dbReference type="PROSITE" id="PS51166">
    <property type="entry name" value="CBM20"/>
    <property type="match status" value="1"/>
</dbReference>
<dbReference type="SUPFAM" id="SSF49452">
    <property type="entry name" value="Starch-binding domain-like"/>
    <property type="match status" value="1"/>
</dbReference>
<dbReference type="Gene3D" id="2.60.40.10">
    <property type="entry name" value="Immunoglobulins"/>
    <property type="match status" value="1"/>
</dbReference>
<evidence type="ECO:0000256" key="11">
    <source>
        <dbReference type="RuleBase" id="RU003615"/>
    </source>
</evidence>
<keyword evidence="6 12" id="KW-0378">Hydrolase</keyword>
<dbReference type="InterPro" id="IPR013780">
    <property type="entry name" value="Glyco_hydro_b"/>
</dbReference>
<evidence type="ECO:0000256" key="3">
    <source>
        <dbReference type="ARBA" id="ARBA00008061"/>
    </source>
</evidence>
<gene>
    <name evidence="15" type="ORF">PILCRDRAFT_2616</name>
</gene>
<feature type="domain" description="CBM20" evidence="14">
    <location>
        <begin position="498"/>
        <end position="598"/>
    </location>
</feature>
<evidence type="ECO:0000256" key="7">
    <source>
        <dbReference type="ARBA" id="ARBA00022837"/>
    </source>
</evidence>
<dbReference type="Gene3D" id="2.60.40.1180">
    <property type="entry name" value="Golgi alpha-mannosidase II"/>
    <property type="match status" value="1"/>
</dbReference>
<comment type="similarity">
    <text evidence="3 11">Belongs to the glycosyl hydrolase 13 family.</text>
</comment>
<keyword evidence="7" id="KW-0106">Calcium</keyword>
<dbReference type="GO" id="GO:2001070">
    <property type="term" value="F:starch binding"/>
    <property type="evidence" value="ECO:0007669"/>
    <property type="project" value="InterPro"/>
</dbReference>
<feature type="chain" id="PRO_5002164808" description="Alpha-amylase" evidence="13">
    <location>
        <begin position="26"/>
        <end position="598"/>
    </location>
</feature>
<dbReference type="SMART" id="SM01065">
    <property type="entry name" value="CBM_2"/>
    <property type="match status" value="1"/>
</dbReference>
<evidence type="ECO:0000256" key="6">
    <source>
        <dbReference type="ARBA" id="ARBA00022801"/>
    </source>
</evidence>
<evidence type="ECO:0000256" key="9">
    <source>
        <dbReference type="ARBA" id="ARBA00023295"/>
    </source>
</evidence>
<organism evidence="15 16">
    <name type="scientific">Piloderma croceum (strain F 1598)</name>
    <dbReference type="NCBI Taxonomy" id="765440"/>
    <lineage>
        <taxon>Eukaryota</taxon>
        <taxon>Fungi</taxon>
        <taxon>Dikarya</taxon>
        <taxon>Basidiomycota</taxon>
        <taxon>Agaricomycotina</taxon>
        <taxon>Agaricomycetes</taxon>
        <taxon>Agaricomycetidae</taxon>
        <taxon>Atheliales</taxon>
        <taxon>Atheliaceae</taxon>
        <taxon>Piloderma</taxon>
    </lineage>
</organism>
<dbReference type="Gene3D" id="3.20.20.80">
    <property type="entry name" value="Glycosidases"/>
    <property type="match status" value="1"/>
</dbReference>
<dbReference type="PRINTS" id="PR00110">
    <property type="entry name" value="ALPHAAMYLASE"/>
</dbReference>
<evidence type="ECO:0000256" key="2">
    <source>
        <dbReference type="ARBA" id="ARBA00001913"/>
    </source>
</evidence>
<accession>A0A0C3GFG2</accession>
<keyword evidence="8 12" id="KW-0119">Carbohydrate metabolism</keyword>
<evidence type="ECO:0000256" key="10">
    <source>
        <dbReference type="ARBA" id="ARBA00023326"/>
    </source>
</evidence>
<sequence>MKCFSASFVFLLFVNSLKNVAPAAANAFLNPNTVDGYQHVDMTPESRSGSKDVIIQMFEWTWDSVASECTNFIGPSGYGYVQVSPAQEHVTGDQWWTDYQPVSYILTSKRGNRTQFSNMITTCHAAGVKVIADAIFNHMTGGSGIGVAGSPYTHYVYPGTYEAQDFHYCGLEPNNDIVDYENRLEVQTCQLVGLADLATDTDDYVRGRLAEYANDLLSLGVDGLRLDAAKHIAATDLANITSRFTSTPYITQEVIWGSGEPIQPSEYVDIGSVQEFRYTNSLKDAFLGGGISSLENLDNQGWVPGTKANVFVTNHDTERVQILLNGNSLNSNSPSNTYITAMIFSLAHPYGTPTILSSYYGFTDTDAGAPNGGVGTCTGTCGRNGWLCQHRWTAISGMTGFRNTVGEAPITNWVSPQSNQIAFGRGSAGFVAINNDDFAWSTTFTTSFADGSYCDVISGNSASGSCTGTSFSVSNGSLTATVPARSAIAIYTGATGAGRQSNSVSVAFSEIAITNFGENIFIVGSIPQLGSWAPDSAITMSSANYPNWMADIILPANTAFEYKFIRKEPGGSIVWESDPNRQATTALSGTQTICDSWR</sequence>
<dbReference type="AlphaFoldDB" id="A0A0C3GFG2"/>
<dbReference type="HOGENOM" id="CLU_013336_3_1_1"/>
<dbReference type="SUPFAM" id="SSF51445">
    <property type="entry name" value="(Trans)glycosidases"/>
    <property type="match status" value="1"/>
</dbReference>
<dbReference type="EC" id="3.2.1.1" evidence="4 12"/>
<dbReference type="InterPro" id="IPR006048">
    <property type="entry name" value="A-amylase/branching_C"/>
</dbReference>
<evidence type="ECO:0000256" key="8">
    <source>
        <dbReference type="ARBA" id="ARBA00023277"/>
    </source>
</evidence>
<reference evidence="16" key="2">
    <citation type="submission" date="2015-01" db="EMBL/GenBank/DDBJ databases">
        <title>Evolutionary Origins and Diversification of the Mycorrhizal Mutualists.</title>
        <authorList>
            <consortium name="DOE Joint Genome Institute"/>
            <consortium name="Mycorrhizal Genomics Consortium"/>
            <person name="Kohler A."/>
            <person name="Kuo A."/>
            <person name="Nagy L.G."/>
            <person name="Floudas D."/>
            <person name="Copeland A."/>
            <person name="Barry K.W."/>
            <person name="Cichocki N."/>
            <person name="Veneault-Fourrey C."/>
            <person name="LaButti K."/>
            <person name="Lindquist E.A."/>
            <person name="Lipzen A."/>
            <person name="Lundell T."/>
            <person name="Morin E."/>
            <person name="Murat C."/>
            <person name="Riley R."/>
            <person name="Ohm R."/>
            <person name="Sun H."/>
            <person name="Tunlid A."/>
            <person name="Henrissat B."/>
            <person name="Grigoriev I.V."/>
            <person name="Hibbett D.S."/>
            <person name="Martin F."/>
        </authorList>
    </citation>
    <scope>NUCLEOTIDE SEQUENCE [LARGE SCALE GENOMIC DNA]</scope>
    <source>
        <strain evidence="16">F 1598</strain>
    </source>
</reference>
<dbReference type="PANTHER" id="PTHR43447">
    <property type="entry name" value="ALPHA-AMYLASE"/>
    <property type="match status" value="1"/>
</dbReference>
<dbReference type="GO" id="GO:0000272">
    <property type="term" value="P:polysaccharide catabolic process"/>
    <property type="evidence" value="ECO:0007669"/>
    <property type="project" value="UniProtKB-KW"/>
</dbReference>
<evidence type="ECO:0000256" key="13">
    <source>
        <dbReference type="SAM" id="SignalP"/>
    </source>
</evidence>
<dbReference type="InterPro" id="IPR013783">
    <property type="entry name" value="Ig-like_fold"/>
</dbReference>
<evidence type="ECO:0000313" key="15">
    <source>
        <dbReference type="EMBL" id="KIM89391.1"/>
    </source>
</evidence>
<evidence type="ECO:0000256" key="4">
    <source>
        <dbReference type="ARBA" id="ARBA00012595"/>
    </source>
</evidence>
<dbReference type="OrthoDB" id="550577at2759"/>
<evidence type="ECO:0000256" key="5">
    <source>
        <dbReference type="ARBA" id="ARBA00022723"/>
    </source>
</evidence>
<dbReference type="SMART" id="SM00632">
    <property type="entry name" value="Aamy_C"/>
    <property type="match status" value="1"/>
</dbReference>
<evidence type="ECO:0000256" key="1">
    <source>
        <dbReference type="ARBA" id="ARBA00000548"/>
    </source>
</evidence>
<dbReference type="Pfam" id="PF00128">
    <property type="entry name" value="Alpha-amylase"/>
    <property type="match status" value="1"/>
</dbReference>
<dbReference type="SUPFAM" id="SSF51011">
    <property type="entry name" value="Glycosyl hydrolase domain"/>
    <property type="match status" value="1"/>
</dbReference>
<dbReference type="GO" id="GO:0004556">
    <property type="term" value="F:alpha-amylase activity"/>
    <property type="evidence" value="ECO:0007669"/>
    <property type="project" value="UniProtKB-UniRule"/>
</dbReference>
<comment type="catalytic activity">
    <reaction evidence="1 12">
        <text>Endohydrolysis of (1-&gt;4)-alpha-D-glucosidic linkages in polysaccharides containing three or more (1-&gt;4)-alpha-linked D-glucose units.</text>
        <dbReference type="EC" id="3.2.1.1"/>
    </reaction>
</comment>
<dbReference type="GO" id="GO:0046872">
    <property type="term" value="F:metal ion binding"/>
    <property type="evidence" value="ECO:0007669"/>
    <property type="project" value="UniProtKB-KW"/>
</dbReference>
<dbReference type="InterPro" id="IPR031319">
    <property type="entry name" value="A-amylase_C"/>
</dbReference>
<keyword evidence="9 12" id="KW-0326">Glycosidase</keyword>
<keyword evidence="13" id="KW-0732">Signal</keyword>
<dbReference type="FunFam" id="2.60.40.10:FF:000552">
    <property type="entry name" value="Related to glucoamylase"/>
    <property type="match status" value="1"/>
</dbReference>
<comment type="cofactor">
    <cofactor evidence="2">
        <name>Ca(2+)</name>
        <dbReference type="ChEBI" id="CHEBI:29108"/>
    </cofactor>
</comment>
<dbReference type="Proteomes" id="UP000054166">
    <property type="component" value="Unassembled WGS sequence"/>
</dbReference>
<proteinExistence type="inferred from homology"/>
<dbReference type="InterPro" id="IPR013784">
    <property type="entry name" value="Carb-bd-like_fold"/>
</dbReference>
<dbReference type="InterPro" id="IPR006046">
    <property type="entry name" value="Alpha_amylase"/>
</dbReference>
<dbReference type="CDD" id="cd11317">
    <property type="entry name" value="AmyAc_bac_euk_AmyA"/>
    <property type="match status" value="1"/>
</dbReference>
<protein>
    <recommendedName>
        <fullName evidence="4 12">Alpha-amylase</fullName>
        <ecNumber evidence="4 12">3.2.1.1</ecNumber>
    </recommendedName>
</protein>
<reference evidence="15 16" key="1">
    <citation type="submission" date="2014-04" db="EMBL/GenBank/DDBJ databases">
        <authorList>
            <consortium name="DOE Joint Genome Institute"/>
            <person name="Kuo A."/>
            <person name="Tarkka M."/>
            <person name="Buscot F."/>
            <person name="Kohler A."/>
            <person name="Nagy L.G."/>
            <person name="Floudas D."/>
            <person name="Copeland A."/>
            <person name="Barry K.W."/>
            <person name="Cichocki N."/>
            <person name="Veneault-Fourrey C."/>
            <person name="LaButti K."/>
            <person name="Lindquist E.A."/>
            <person name="Lipzen A."/>
            <person name="Lundell T."/>
            <person name="Morin E."/>
            <person name="Murat C."/>
            <person name="Sun H."/>
            <person name="Tunlid A."/>
            <person name="Henrissat B."/>
            <person name="Grigoriev I.V."/>
            <person name="Hibbett D.S."/>
            <person name="Martin F."/>
            <person name="Nordberg H.P."/>
            <person name="Cantor M.N."/>
            <person name="Hua S.X."/>
        </authorList>
    </citation>
    <scope>NUCLEOTIDE SEQUENCE [LARGE SCALE GENOMIC DNA]</scope>
    <source>
        <strain evidence="15 16">F 1598</strain>
    </source>
</reference>
<name>A0A0C3GFG2_PILCF</name>
<keyword evidence="5" id="KW-0479">Metal-binding</keyword>
<evidence type="ECO:0000313" key="16">
    <source>
        <dbReference type="Proteomes" id="UP000054166"/>
    </source>
</evidence>
<dbReference type="EMBL" id="KN832975">
    <property type="protein sequence ID" value="KIM89391.1"/>
    <property type="molecule type" value="Genomic_DNA"/>
</dbReference>
<dbReference type="Pfam" id="PF02806">
    <property type="entry name" value="Alpha-amylase_C"/>
    <property type="match status" value="1"/>
</dbReference>
<evidence type="ECO:0000259" key="14">
    <source>
        <dbReference type="PROSITE" id="PS51166"/>
    </source>
</evidence>